<keyword evidence="1" id="KW-1133">Transmembrane helix</keyword>
<keyword evidence="1" id="KW-0812">Transmembrane</keyword>
<dbReference type="Pfam" id="PF04892">
    <property type="entry name" value="VanZ"/>
    <property type="match status" value="1"/>
</dbReference>
<dbReference type="EMBL" id="JAJDLA010000002">
    <property type="protein sequence ID" value="MCB8605130.1"/>
    <property type="molecule type" value="Genomic_DNA"/>
</dbReference>
<gene>
    <name evidence="3" type="ORF">LJD63_02485</name>
</gene>
<reference evidence="3" key="1">
    <citation type="submission" date="2021-10" db="EMBL/GenBank/DDBJ databases">
        <title>Collection of gut derived symbiotic bacterial strains cultured from healthy donors.</title>
        <authorList>
            <person name="Lin H."/>
            <person name="Littmann E."/>
            <person name="Kohout C."/>
            <person name="Pamer E.G."/>
        </authorList>
    </citation>
    <scope>NUCLEOTIDE SEQUENCE</scope>
    <source>
        <strain evidence="3">DFI.4.35</strain>
    </source>
</reference>
<feature type="transmembrane region" description="Helical" evidence="1">
    <location>
        <begin position="120"/>
        <end position="139"/>
    </location>
</feature>
<evidence type="ECO:0000256" key="1">
    <source>
        <dbReference type="SAM" id="Phobius"/>
    </source>
</evidence>
<evidence type="ECO:0000259" key="2">
    <source>
        <dbReference type="Pfam" id="PF04892"/>
    </source>
</evidence>
<dbReference type="NCBIfam" id="NF037970">
    <property type="entry name" value="vanZ_1"/>
    <property type="match status" value="1"/>
</dbReference>
<organism evidence="3 4">
    <name type="scientific">Veillonella nakazawae</name>
    <dbReference type="NCBI Taxonomy" id="2682456"/>
    <lineage>
        <taxon>Bacteria</taxon>
        <taxon>Bacillati</taxon>
        <taxon>Bacillota</taxon>
        <taxon>Negativicutes</taxon>
        <taxon>Veillonellales</taxon>
        <taxon>Veillonellaceae</taxon>
        <taxon>Veillonella</taxon>
    </lineage>
</organism>
<proteinExistence type="predicted"/>
<comment type="caution">
    <text evidence="3">The sequence shown here is derived from an EMBL/GenBank/DDBJ whole genome shotgun (WGS) entry which is preliminary data.</text>
</comment>
<feature type="transmembrane region" description="Helical" evidence="1">
    <location>
        <begin position="62"/>
        <end position="79"/>
    </location>
</feature>
<dbReference type="RefSeq" id="WP_227283073.1">
    <property type="nucleotide sequence ID" value="NZ_JAJDLA010000002.1"/>
</dbReference>
<dbReference type="InterPro" id="IPR006976">
    <property type="entry name" value="VanZ-like"/>
</dbReference>
<dbReference type="AlphaFoldDB" id="A0AB35H9B3"/>
<dbReference type="Proteomes" id="UP001198010">
    <property type="component" value="Unassembled WGS sequence"/>
</dbReference>
<evidence type="ECO:0000313" key="3">
    <source>
        <dbReference type="EMBL" id="MCB8605130.1"/>
    </source>
</evidence>
<keyword evidence="1" id="KW-0472">Membrane</keyword>
<sequence length="148" mass="16852">MKRWILYILLGLIVFFIWDNSMQNGGSSDGFSLLFAETFASIANELGFHGNIWILNRIVRKLAHLTEFTILGGVLYTILRRYITYGTVIKTIGLGMLIACLDEFIQLFSPGRSSQFSDILIDTVGIVIGILVVKLVYYIRYKRSTFKN</sequence>
<evidence type="ECO:0000313" key="4">
    <source>
        <dbReference type="Proteomes" id="UP001198010"/>
    </source>
</evidence>
<dbReference type="PANTHER" id="PTHR28008:SF1">
    <property type="entry name" value="DOMAIN PROTEIN, PUTATIVE (AFU_ORTHOLOGUE AFUA_3G10980)-RELATED"/>
    <property type="match status" value="1"/>
</dbReference>
<accession>A0AB35H9B3</accession>
<dbReference type="PANTHER" id="PTHR28008">
    <property type="entry name" value="DOMAIN PROTEIN, PUTATIVE (AFU_ORTHOLOGUE AFUA_3G10980)-RELATED"/>
    <property type="match status" value="1"/>
</dbReference>
<feature type="domain" description="VanZ-like" evidence="2">
    <location>
        <begin position="8"/>
        <end position="136"/>
    </location>
</feature>
<protein>
    <submittedName>
        <fullName evidence="3">VanZ family protein</fullName>
    </submittedName>
</protein>
<name>A0AB35H9B3_9FIRM</name>